<accession>A0AAE0Y8N9</accession>
<dbReference type="AlphaFoldDB" id="A0AAE0Y8N9"/>
<organism evidence="1 2">
    <name type="scientific">Elysia crispata</name>
    <name type="common">lettuce slug</name>
    <dbReference type="NCBI Taxonomy" id="231223"/>
    <lineage>
        <taxon>Eukaryota</taxon>
        <taxon>Metazoa</taxon>
        <taxon>Spiralia</taxon>
        <taxon>Lophotrochozoa</taxon>
        <taxon>Mollusca</taxon>
        <taxon>Gastropoda</taxon>
        <taxon>Heterobranchia</taxon>
        <taxon>Euthyneura</taxon>
        <taxon>Panpulmonata</taxon>
        <taxon>Sacoglossa</taxon>
        <taxon>Placobranchoidea</taxon>
        <taxon>Plakobranchidae</taxon>
        <taxon>Elysia</taxon>
    </lineage>
</organism>
<sequence length="112" mass="12595">MTLLKRSLCCRTVIPNHALCSHTGRGEMAAKTRSPSTNSIIGGENRRKEQSAKELLTLSDCPHLQTCKIRPQPRWDRKVIYHSPVDSSTRRSWIYPVVIVVPSCIHWTGSVG</sequence>
<dbReference type="Proteomes" id="UP001283361">
    <property type="component" value="Unassembled WGS sequence"/>
</dbReference>
<gene>
    <name evidence="1" type="ORF">RRG08_059270</name>
</gene>
<name>A0AAE0Y8N9_9GAST</name>
<proteinExistence type="predicted"/>
<evidence type="ECO:0000313" key="1">
    <source>
        <dbReference type="EMBL" id="KAK3736742.1"/>
    </source>
</evidence>
<dbReference type="EMBL" id="JAWDGP010006692">
    <property type="protein sequence ID" value="KAK3736742.1"/>
    <property type="molecule type" value="Genomic_DNA"/>
</dbReference>
<comment type="caution">
    <text evidence="1">The sequence shown here is derived from an EMBL/GenBank/DDBJ whole genome shotgun (WGS) entry which is preliminary data.</text>
</comment>
<reference evidence="1" key="1">
    <citation type="journal article" date="2023" name="G3 (Bethesda)">
        <title>A reference genome for the long-term kleptoplast-retaining sea slug Elysia crispata morphotype clarki.</title>
        <authorList>
            <person name="Eastman K.E."/>
            <person name="Pendleton A.L."/>
            <person name="Shaikh M.A."/>
            <person name="Suttiyut T."/>
            <person name="Ogas R."/>
            <person name="Tomko P."/>
            <person name="Gavelis G."/>
            <person name="Widhalm J.R."/>
            <person name="Wisecaver J.H."/>
        </authorList>
    </citation>
    <scope>NUCLEOTIDE SEQUENCE</scope>
    <source>
        <strain evidence="1">ECLA1</strain>
    </source>
</reference>
<keyword evidence="2" id="KW-1185">Reference proteome</keyword>
<protein>
    <submittedName>
        <fullName evidence="1">Uncharacterized protein</fullName>
    </submittedName>
</protein>
<evidence type="ECO:0000313" key="2">
    <source>
        <dbReference type="Proteomes" id="UP001283361"/>
    </source>
</evidence>